<gene>
    <name evidence="2" type="ORF">POM99_14225</name>
</gene>
<organism evidence="2 3">
    <name type="scientific">Novosphingobium cyanobacteriorum</name>
    <dbReference type="NCBI Taxonomy" id="3024215"/>
    <lineage>
        <taxon>Bacteria</taxon>
        <taxon>Pseudomonadati</taxon>
        <taxon>Pseudomonadota</taxon>
        <taxon>Alphaproteobacteria</taxon>
        <taxon>Sphingomonadales</taxon>
        <taxon>Sphingomonadaceae</taxon>
        <taxon>Novosphingobium</taxon>
    </lineage>
</organism>
<name>A0ABT6CKB6_9SPHN</name>
<dbReference type="RefSeq" id="WP_277278961.1">
    <property type="nucleotide sequence ID" value="NZ_JAROCY010000013.1"/>
</dbReference>
<sequence>MAAAPASAPAEPMHLPSRELRCHLGHATNLDATREQSRDEIQYDAWHDLALALPSIPARTTPPPDATDPAEPVDPGTRVLADPDHLTKDAVGSFNRVIDLWPDRVELTMPMAGGVSKLLIVSDFDAQANTVQLFMTDAQDLATFDFNRTFLGDCKVLMTAAATNGS</sequence>
<accession>A0ABT6CKB6</accession>
<keyword evidence="3" id="KW-1185">Reference proteome</keyword>
<feature type="region of interest" description="Disordered" evidence="1">
    <location>
        <begin position="56"/>
        <end position="75"/>
    </location>
</feature>
<reference evidence="2 3" key="1">
    <citation type="submission" date="2023-03" db="EMBL/GenBank/DDBJ databases">
        <title>Novosphingobium cyanobacteriorum sp. nov., isolated from a eutrophic reservoir during the Microcystis bloom period.</title>
        <authorList>
            <person name="Kang M."/>
            <person name="Le V."/>
            <person name="Ko S.-R."/>
            <person name="Lee S.-A."/>
            <person name="Ahn C.-Y."/>
        </authorList>
    </citation>
    <scope>NUCLEOTIDE SEQUENCE [LARGE SCALE GENOMIC DNA]</scope>
    <source>
        <strain evidence="2 3">HBC54</strain>
    </source>
</reference>
<dbReference type="EMBL" id="JAROCY010000013">
    <property type="protein sequence ID" value="MDF8334363.1"/>
    <property type="molecule type" value="Genomic_DNA"/>
</dbReference>
<proteinExistence type="predicted"/>
<protein>
    <submittedName>
        <fullName evidence="2">Uncharacterized protein</fullName>
    </submittedName>
</protein>
<evidence type="ECO:0000313" key="3">
    <source>
        <dbReference type="Proteomes" id="UP001222770"/>
    </source>
</evidence>
<dbReference type="Proteomes" id="UP001222770">
    <property type="component" value="Unassembled WGS sequence"/>
</dbReference>
<evidence type="ECO:0000313" key="2">
    <source>
        <dbReference type="EMBL" id="MDF8334363.1"/>
    </source>
</evidence>
<comment type="caution">
    <text evidence="2">The sequence shown here is derived from an EMBL/GenBank/DDBJ whole genome shotgun (WGS) entry which is preliminary data.</text>
</comment>
<evidence type="ECO:0000256" key="1">
    <source>
        <dbReference type="SAM" id="MobiDB-lite"/>
    </source>
</evidence>